<dbReference type="AlphaFoldDB" id="A0A8C5N3H6"/>
<dbReference type="PANTHER" id="PTHR40250:SF1">
    <property type="entry name" value="SI:CH1073-281M9.1"/>
    <property type="match status" value="1"/>
</dbReference>
<organism evidence="1 2">
    <name type="scientific">Leptobrachium leishanense</name>
    <name type="common">Leishan spiny toad</name>
    <dbReference type="NCBI Taxonomy" id="445787"/>
    <lineage>
        <taxon>Eukaryota</taxon>
        <taxon>Metazoa</taxon>
        <taxon>Chordata</taxon>
        <taxon>Craniata</taxon>
        <taxon>Vertebrata</taxon>
        <taxon>Euteleostomi</taxon>
        <taxon>Amphibia</taxon>
        <taxon>Batrachia</taxon>
        <taxon>Anura</taxon>
        <taxon>Pelobatoidea</taxon>
        <taxon>Megophryidae</taxon>
        <taxon>Leptobrachium</taxon>
    </lineage>
</organism>
<dbReference type="Pfam" id="PF15766">
    <property type="entry name" value="DUF4695"/>
    <property type="match status" value="1"/>
</dbReference>
<evidence type="ECO:0000313" key="1">
    <source>
        <dbReference type="Ensembl" id="ENSLLEP00000021157.1"/>
    </source>
</evidence>
<accession>A0A8C5N3H6</accession>
<reference evidence="1" key="2">
    <citation type="submission" date="2025-09" db="UniProtKB">
        <authorList>
            <consortium name="Ensembl"/>
        </authorList>
    </citation>
    <scope>IDENTIFICATION</scope>
</reference>
<dbReference type="Ensembl" id="ENSLLET00000021975.1">
    <property type="protein sequence ID" value="ENSLLEP00000021157.1"/>
    <property type="gene ID" value="ENSLLEG00000013384.1"/>
</dbReference>
<dbReference type="PANTHER" id="PTHR40250">
    <property type="entry name" value="CHROMOSOME 11 OPEN READING FRAME 96"/>
    <property type="match status" value="1"/>
</dbReference>
<reference evidence="1" key="1">
    <citation type="submission" date="2025-08" db="UniProtKB">
        <authorList>
            <consortium name="Ensembl"/>
        </authorList>
    </citation>
    <scope>IDENTIFICATION</scope>
</reference>
<dbReference type="OrthoDB" id="9903607at2759"/>
<dbReference type="GeneTree" id="ENSGT00390000016821"/>
<sequence length="109" mass="12475">PAAETEDLLYQEAISQGSYLYGEFYQPYACSGHLMRTKLNRLKIQPLSFEEIREVEEEGLSPNEEEKARKSFLQSLESLRRGSDHLHLKKDKLNSHKLSLDSSDSDSSV</sequence>
<name>A0A8C5N3H6_9ANUR</name>
<dbReference type="InterPro" id="IPR031521">
    <property type="entry name" value="DUF4695"/>
</dbReference>
<protein>
    <submittedName>
        <fullName evidence="1">Uncharacterized protein</fullName>
    </submittedName>
</protein>
<keyword evidence="2" id="KW-1185">Reference proteome</keyword>
<proteinExistence type="predicted"/>
<dbReference type="Proteomes" id="UP000694569">
    <property type="component" value="Unplaced"/>
</dbReference>
<evidence type="ECO:0000313" key="2">
    <source>
        <dbReference type="Proteomes" id="UP000694569"/>
    </source>
</evidence>